<feature type="transmembrane region" description="Helical" evidence="2">
    <location>
        <begin position="138"/>
        <end position="159"/>
    </location>
</feature>
<dbReference type="Proteomes" id="UP000051565">
    <property type="component" value="Unassembled WGS sequence"/>
</dbReference>
<evidence type="ECO:0000313" key="4">
    <source>
        <dbReference type="EMBL" id="KRN78854.1"/>
    </source>
</evidence>
<dbReference type="PANTHER" id="PTHR46558:SF4">
    <property type="entry name" value="DNA-BIDING PHAGE PROTEIN"/>
    <property type="match status" value="1"/>
</dbReference>
<gene>
    <name evidence="4" type="ORF">IV52_GL001134</name>
</gene>
<dbReference type="CDD" id="cd00093">
    <property type="entry name" value="HTH_XRE"/>
    <property type="match status" value="1"/>
</dbReference>
<organism evidence="4 5">
    <name type="scientific">Fructilactobacillus lindneri DSM 20690 = JCM 11027</name>
    <dbReference type="NCBI Taxonomy" id="1122148"/>
    <lineage>
        <taxon>Bacteria</taxon>
        <taxon>Bacillati</taxon>
        <taxon>Bacillota</taxon>
        <taxon>Bacilli</taxon>
        <taxon>Lactobacillales</taxon>
        <taxon>Lactobacillaceae</taxon>
        <taxon>Fructilactobacillus</taxon>
    </lineage>
</organism>
<dbReference type="AlphaFoldDB" id="A0A0R2JSM9"/>
<evidence type="ECO:0000313" key="5">
    <source>
        <dbReference type="Proteomes" id="UP000051565"/>
    </source>
</evidence>
<evidence type="ECO:0000256" key="2">
    <source>
        <dbReference type="SAM" id="Phobius"/>
    </source>
</evidence>
<dbReference type="GO" id="GO:0003677">
    <property type="term" value="F:DNA binding"/>
    <property type="evidence" value="ECO:0007669"/>
    <property type="project" value="UniProtKB-KW"/>
</dbReference>
<dbReference type="PANTHER" id="PTHR46558">
    <property type="entry name" value="TRACRIPTIONAL REGULATORY PROTEIN-RELATED-RELATED"/>
    <property type="match status" value="1"/>
</dbReference>
<proteinExistence type="predicted"/>
<keyword evidence="2" id="KW-0812">Transmembrane</keyword>
<evidence type="ECO:0000256" key="1">
    <source>
        <dbReference type="ARBA" id="ARBA00023125"/>
    </source>
</evidence>
<dbReference type="PATRIC" id="fig|1122148.6.peg.1161"/>
<dbReference type="RefSeq" id="WP_054646060.1">
    <property type="nucleotide sequence ID" value="NZ_FUXS01000002.1"/>
</dbReference>
<dbReference type="PROSITE" id="PS50943">
    <property type="entry name" value="HTH_CROC1"/>
    <property type="match status" value="1"/>
</dbReference>
<dbReference type="InterPro" id="IPR010982">
    <property type="entry name" value="Lambda_DNA-bd_dom_sf"/>
</dbReference>
<keyword evidence="1" id="KW-0238">DNA-binding</keyword>
<keyword evidence="5" id="KW-1185">Reference proteome</keyword>
<dbReference type="InterPro" id="IPR001387">
    <property type="entry name" value="Cro/C1-type_HTH"/>
</dbReference>
<evidence type="ECO:0000259" key="3">
    <source>
        <dbReference type="PROSITE" id="PS50943"/>
    </source>
</evidence>
<dbReference type="SUPFAM" id="SSF47413">
    <property type="entry name" value="lambda repressor-like DNA-binding domains"/>
    <property type="match status" value="1"/>
</dbReference>
<feature type="domain" description="HTH cro/C1-type" evidence="3">
    <location>
        <begin position="7"/>
        <end position="61"/>
    </location>
</feature>
<dbReference type="GeneID" id="61249743"/>
<feature type="transmembrane region" description="Helical" evidence="2">
    <location>
        <begin position="82"/>
        <end position="99"/>
    </location>
</feature>
<dbReference type="EMBL" id="JQBT01000033">
    <property type="protein sequence ID" value="KRN78854.1"/>
    <property type="molecule type" value="Genomic_DNA"/>
</dbReference>
<dbReference type="Gene3D" id="1.10.260.40">
    <property type="entry name" value="lambda repressor-like DNA-binding domains"/>
    <property type="match status" value="1"/>
</dbReference>
<sequence length="201" mass="23336">MNLSNQLKKYRQKQKITQEMLSNHLHVSRKTISNWETGRSTPDYETLLAVSDFFNVSIDELLGNDIKQTDEFNFTSQNRKNLFWFSYYLNIILLGLSYLNFLRLFIFPLISLVLVVNLIFLLLLGGKVKLHFKQKSHLLNLFILVGVHTFVNILLLNVVRNFKAIFAFHTLIYNIGSITGNIVLLTIMGTSFLLTLLMFNK</sequence>
<accession>A0A0R2JSM9</accession>
<dbReference type="OrthoDB" id="9805856at2"/>
<reference evidence="4 5" key="1">
    <citation type="journal article" date="2015" name="Genome Announc.">
        <title>Expanding the biotechnology potential of lactobacilli through comparative genomics of 213 strains and associated genera.</title>
        <authorList>
            <person name="Sun Z."/>
            <person name="Harris H.M."/>
            <person name="McCann A."/>
            <person name="Guo C."/>
            <person name="Argimon S."/>
            <person name="Zhang W."/>
            <person name="Yang X."/>
            <person name="Jeffery I.B."/>
            <person name="Cooney J.C."/>
            <person name="Kagawa T.F."/>
            <person name="Liu W."/>
            <person name="Song Y."/>
            <person name="Salvetti E."/>
            <person name="Wrobel A."/>
            <person name="Rasinkangas P."/>
            <person name="Parkhill J."/>
            <person name="Rea M.C."/>
            <person name="O'Sullivan O."/>
            <person name="Ritari J."/>
            <person name="Douillard F.P."/>
            <person name="Paul Ross R."/>
            <person name="Yang R."/>
            <person name="Briner A.E."/>
            <person name="Felis G.E."/>
            <person name="de Vos W.M."/>
            <person name="Barrangou R."/>
            <person name="Klaenhammer T.R."/>
            <person name="Caufield P.W."/>
            <person name="Cui Y."/>
            <person name="Zhang H."/>
            <person name="O'Toole P.W."/>
        </authorList>
    </citation>
    <scope>NUCLEOTIDE SEQUENCE [LARGE SCALE GENOMIC DNA]</scope>
    <source>
        <strain evidence="4 5">DSM 20690</strain>
    </source>
</reference>
<comment type="caution">
    <text evidence="4">The sequence shown here is derived from an EMBL/GenBank/DDBJ whole genome shotgun (WGS) entry which is preliminary data.</text>
</comment>
<feature type="transmembrane region" description="Helical" evidence="2">
    <location>
        <begin position="105"/>
        <end position="126"/>
    </location>
</feature>
<name>A0A0R2JSM9_9LACO</name>
<feature type="transmembrane region" description="Helical" evidence="2">
    <location>
        <begin position="171"/>
        <end position="199"/>
    </location>
</feature>
<protein>
    <recommendedName>
        <fullName evidence="3">HTH cro/C1-type domain-containing protein</fullName>
    </recommendedName>
</protein>
<dbReference type="Pfam" id="PF01381">
    <property type="entry name" value="HTH_3"/>
    <property type="match status" value="1"/>
</dbReference>
<keyword evidence="2" id="KW-0472">Membrane</keyword>
<dbReference type="SMART" id="SM00530">
    <property type="entry name" value="HTH_XRE"/>
    <property type="match status" value="1"/>
</dbReference>
<keyword evidence="2" id="KW-1133">Transmembrane helix</keyword>